<feature type="region of interest" description="Disordered" evidence="1">
    <location>
        <begin position="1920"/>
        <end position="1953"/>
    </location>
</feature>
<feature type="compositionally biased region" description="Basic and acidic residues" evidence="1">
    <location>
        <begin position="680"/>
        <end position="698"/>
    </location>
</feature>
<feature type="compositionally biased region" description="Basic and acidic residues" evidence="1">
    <location>
        <begin position="1309"/>
        <end position="1334"/>
    </location>
</feature>
<dbReference type="PANTHER" id="PTHR22380">
    <property type="entry name" value="TESTIS-EXPRESSED PROTEIN 15"/>
    <property type="match status" value="1"/>
</dbReference>
<accession>A0A4U1FRR1</accession>
<feature type="compositionally biased region" description="Basic and acidic residues" evidence="1">
    <location>
        <begin position="1932"/>
        <end position="1943"/>
    </location>
</feature>
<feature type="compositionally biased region" description="Basic residues" evidence="1">
    <location>
        <begin position="2742"/>
        <end position="2751"/>
    </location>
</feature>
<comment type="caution">
    <text evidence="4">The sequence shown here is derived from an EMBL/GenBank/DDBJ whole genome shotgun (WGS) entry which is preliminary data.</text>
</comment>
<dbReference type="GO" id="GO:0007130">
    <property type="term" value="P:synaptonemal complex assembly"/>
    <property type="evidence" value="ECO:0007669"/>
    <property type="project" value="TreeGrafter"/>
</dbReference>
<feature type="compositionally biased region" description="Polar residues" evidence="1">
    <location>
        <begin position="2886"/>
        <end position="2897"/>
    </location>
</feature>
<organism evidence="4 5">
    <name type="scientific">Monodon monoceros</name>
    <name type="common">Narwhal</name>
    <name type="synonym">Ceratodon monodon</name>
    <dbReference type="NCBI Taxonomy" id="40151"/>
    <lineage>
        <taxon>Eukaryota</taxon>
        <taxon>Metazoa</taxon>
        <taxon>Chordata</taxon>
        <taxon>Craniata</taxon>
        <taxon>Vertebrata</taxon>
        <taxon>Euteleostomi</taxon>
        <taxon>Mammalia</taxon>
        <taxon>Eutheria</taxon>
        <taxon>Laurasiatheria</taxon>
        <taxon>Artiodactyla</taxon>
        <taxon>Whippomorpha</taxon>
        <taxon>Cetacea</taxon>
        <taxon>Odontoceti</taxon>
        <taxon>Monodontidae</taxon>
        <taxon>Monodon</taxon>
    </lineage>
</organism>
<evidence type="ECO:0000259" key="3">
    <source>
        <dbReference type="Pfam" id="PF15326"/>
    </source>
</evidence>
<evidence type="ECO:0000313" key="5">
    <source>
        <dbReference type="Proteomes" id="UP000308365"/>
    </source>
</evidence>
<feature type="region of interest" description="Disordered" evidence="1">
    <location>
        <begin position="672"/>
        <end position="704"/>
    </location>
</feature>
<feature type="non-terminal residue" evidence="4">
    <location>
        <position position="1"/>
    </location>
</feature>
<dbReference type="GO" id="GO:0005634">
    <property type="term" value="C:nucleus"/>
    <property type="evidence" value="ECO:0007669"/>
    <property type="project" value="TreeGrafter"/>
</dbReference>
<dbReference type="Pfam" id="PF15326">
    <property type="entry name" value="TEX15"/>
    <property type="match status" value="2"/>
</dbReference>
<sequence length="3029" mass="342447">GLWLRPLRRRRRELLREHTPPRAHTCLRNAPSFLKFPQVPEKEVRFRLENLDSEELSGQRRMLKAASKMEMKKTDKYKMPWKMNSTTEPLFVTGIDVNPLKKFTIPKIRRTAEKAGHVELPSLVHQVEEKDRSEMRGSGRHGRELEEHFCFLALPQSDVAEIYQNGISTRTSTLKILGNPLLGIYIFRHVDVALNFAHSRSVTVESIIIFKVLFGKVKKIQPSVDKNKVSLDPSPNFDCHMSRSVPSLKDTIELQAYSSAVYFYEYNNLSKPVDKPRQCLPYAIVTVKFIGRKVNKGHLMTSLRLLSTGFPKRAERTWSLNNCTVAKRIGKGKDATVIFEHFRKPIDPFVQENCSCSALNSEMNPYNSDISNSHGNVQNENISVLEACSGQMEHNSAECRDTSQVHACDSGPSFTPSDTRESVNNDDLLNLTHLKDVLSGFAPAFPLHNNIGSSTVITSKLIKDPRLMKRKESMGKHNTITGLNEILPLEKSLGFANSEINLSSMPTNPASPSEVMPGDQTVLTNYLDAPCFKISLNESQTQAHNMGSKTYDCTAPSKITMTEQCESHDNSSFPMCVSNVVSEVEIQEHSGEKAQRSQQRSNIPLLIEQNSEPRDSYESVNTCTKVYNSDVSPEPQSSNFKTVYQAVHQMPTLFPLESKENIRENIQDIGKMRNFTGPEDNSKREEKQNVWKESDHSFTNKTKISPADSHISLHQDDKESENLDYLVENCDQILITQGLEKPKSFSSTTEEKYELDHLVLEIQNHLTPRLENLSQKHPQHSLEYKDSVHTSSTISQKRMELKLEKPDQDCVSVMTDALQEAKDLPQAKQLPAVTSSHDIKTAHNANCSIAREHICVKRRNGNDPVSLANSERDCKENSQVNSKGQDHTQFCNSQLNSDVHLNVDCREQRDNDKENQNEAEVEDIALSTENNIGNIHGDEKQSFHANKNFTTVDERRENKDYNSIEILSSEEFSTTFNLTWGKKHVSTESTLLENEGTVTAINEKDTGRTVEHLVSTTFPQVAGSSGHVASHAVVQVADAPVPALGTNLEDHRRYQFKETCSSEGPDFGLLVKYRVSDCETDMDKNQLHNSFHQSVSDNSVLQSIKLDNEIEVGSERSDSAFLFQQDAHSHGNVLYEDFGASYEALKSRIGWEGLLGSTNGETEVLKSTTRRENSDQHCSEESSFYFSTAKKKAELFNPILLPDLEIRITNVFMQGFSPAVESLALKDNSCKYRTEAIKSEIKEEEEEVPRFEIHSQCSGENSHHPSEGEFGNVRQESGLVSKPETSLSEKQNKGPLLTEPSNVTTVNNESRRSFTKSKTDCDDTGSKKDTESRISQRKPHTPFRDQSIPHKDLRHHEICGNRRRLTSQDLLERFSSLSQGRIETFSRSEKHIRSVPDILTSEASLCKSRCLSRKLDRAVRHLKKAHRRVHTSLQLIAKVGEKRKGPLPKAYAVICDNFWESCDLQGYSSVSERRYYSTKQFLSKRKYDKPGEKRALGFEVDKSLTHVSNHKSYKTSGERVTKCLSEKNVSGVSRSPTTIRMRGYCDREYPESQLALCSRSQSTNCPDEKLTKRENQVDAEFLSNVSKYEKLKNHSAHGNIKGTTKENNSEANEVISKRNSASLTCIKESNVNFSVDKNYDATCIAHTKVKTDTVISVLESGVTHVFNIDINKPNNLILSGYTRNLEVNFPIEKWTAPNESSKPGIITGNFLMDPLNLTLIKSKKCNSIPQLLSATLVTDSEGESSQSYLNKQGIFAVDSSAVSTIVPHCQQGCAGKELLKTEHSSSSNCFRIDGNGTNVIENSELDFTSVSEESKDNMMKKLFSHDSFLLLKDNIKGSSSPKCIAKKDIQDRKMWKDKQAEKAKDSFHKTMAEGSSVKTEYKNQKNKTLEESSYLSEKTVKDNLIDSHLSIKGATEAVSLSNTASNQLNKRKKEEGKVSHDSQSDSTVHSGRACNSKPGIKGMNHMPLLHAHSETSNVSPPPKMPTSYMNELKEEHCLTNNLAPIAKIAQILKRADEASSLQILQEETKVCQNILPLFVEAFERKQECSFKQILISRDLLVEQNLWYNCRRKLKPCALDSLVELQMMMETIQFIENKTRLLGGEPTFRSLLWYDETLYSELLGRPRGFQQQSNFYPAFQGRLKYHAFCELQNYHDQLVEVFEETKREISSYYMFLKYKRQINECEAVMKHCSDCFDFSLSVPFTCGVNFGDSLGDLESLRKSTLNLISIYGDSPQKDSCPGKQDHLWIIIEMISSKVNFIKSNEAVSIKISLYGLEHIFFDAAKSLVWKEKRESFCKKYSGKNSKEILLKINQHAFSKLQKICDTLSKGLSSERISSTGLENTMIASRKSNALVNKATISIEDSRFNSTLLSHPDICCISEILDQAEFADFKKLQELTLRCTDHLEILKKYFQLLQEDNIDNIFITQENVLDMVKNHNHEAVILKPAAIETYIEIVMLSETVHFLKNSMAKKLDKQRFRGMLWFDLSLLPELVQCQEEMTSFSFLKGNSTDCLWKVIETAISELKNDLDIIYKFNEAVNCSYALHLLSRELEELSEIKTLLKKSKYSLSTYIDFVPCIASVNYGSTVTELEYNYNQFSTLLKNVMAAPRKDLGKMAHVMKVMKTIEDMKIICAKNAKLTISFILCQMRHNRKKTLHLERKEEMNIHVKPRKNINKSSTCVKVPAVSQCIMKNVSNSSKKRPFTVDKCEDPQEQEENTTVSSCKKQKVNMKDVTKINREKATFKHPRTTRSHPKSENEIGPSSSDNLKRNHVSPKKVEIQLSLPGSLLPLKNLKDTCMSKLEGKIDLTNISSATSEDFGGQQGSLNNMKERNVNFSVAETKSDKIVLLWQFLTKNVTHTCPEQNSCSANKTQPAKTESKEKHRKDTLNSSTTPVEASENMTLNNSKVLTQNAATYWNEIPQSACTPVYNSSEQSFGNSYPYSASCVYRYSSSNGSSITPTYQGITSYEVQPPPFGMLTAVTSTVQNTHSNLLYSPYFGYFAGERQANDFVPFHGIKNPFSQDIEDSSFVY</sequence>
<feature type="domain" description="TASOR pseudo-PARP" evidence="2">
    <location>
        <begin position="134"/>
        <end position="281"/>
    </location>
</feature>
<feature type="region of interest" description="Disordered" evidence="1">
    <location>
        <begin position="2861"/>
        <end position="2897"/>
    </location>
</feature>
<feature type="compositionally biased region" description="Basic and acidic residues" evidence="1">
    <location>
        <begin position="2728"/>
        <end position="2741"/>
    </location>
</feature>
<feature type="region of interest" description="Disordered" evidence="1">
    <location>
        <begin position="1242"/>
        <end position="1347"/>
    </location>
</feature>
<dbReference type="Pfam" id="PF12509">
    <property type="entry name" value="DUF3715"/>
    <property type="match status" value="1"/>
</dbReference>
<dbReference type="Proteomes" id="UP000308365">
    <property type="component" value="Unassembled WGS sequence"/>
</dbReference>
<dbReference type="GO" id="GO:0007140">
    <property type="term" value="P:male meiotic nuclear division"/>
    <property type="evidence" value="ECO:0007669"/>
    <property type="project" value="InterPro"/>
</dbReference>
<dbReference type="GO" id="GO:0010569">
    <property type="term" value="P:regulation of double-strand break repair via homologous recombination"/>
    <property type="evidence" value="ECO:0007669"/>
    <property type="project" value="InterPro"/>
</dbReference>
<proteinExistence type="predicted"/>
<dbReference type="InterPro" id="IPR032765">
    <property type="entry name" value="TEX15_dom"/>
</dbReference>
<feature type="region of interest" description="Disordered" evidence="1">
    <location>
        <begin position="2699"/>
        <end position="2768"/>
    </location>
</feature>
<evidence type="ECO:0008006" key="6">
    <source>
        <dbReference type="Google" id="ProtNLM"/>
    </source>
</evidence>
<feature type="domain" description="Testis expressed sequence 15" evidence="3">
    <location>
        <begin position="1927"/>
        <end position="2161"/>
    </location>
</feature>
<dbReference type="InterPro" id="IPR026616">
    <property type="entry name" value="TEX15"/>
</dbReference>
<dbReference type="EMBL" id="RWIC01000015">
    <property type="protein sequence ID" value="TKC52995.1"/>
    <property type="molecule type" value="Genomic_DNA"/>
</dbReference>
<evidence type="ECO:0000256" key="1">
    <source>
        <dbReference type="SAM" id="MobiDB-lite"/>
    </source>
</evidence>
<reference evidence="5" key="1">
    <citation type="journal article" date="2019" name="IScience">
        <title>Narwhal Genome Reveals Long-Term Low Genetic Diversity despite Current Large Abundance Size.</title>
        <authorList>
            <person name="Westbury M.V."/>
            <person name="Petersen B."/>
            <person name="Garde E."/>
            <person name="Heide-Jorgensen M.P."/>
            <person name="Lorenzen E.D."/>
        </authorList>
    </citation>
    <scope>NUCLEOTIDE SEQUENCE [LARGE SCALE GENOMIC DNA]</scope>
</reference>
<name>A0A4U1FRR1_MONMO</name>
<feature type="domain" description="Testis expressed sequence 15" evidence="3">
    <location>
        <begin position="2352"/>
        <end position="2494"/>
    </location>
</feature>
<protein>
    <recommendedName>
        <fullName evidence="6">Testis expressed 15, meiosis and synapsis associated</fullName>
    </recommendedName>
</protein>
<feature type="compositionally biased region" description="Basic and acidic residues" evidence="1">
    <location>
        <begin position="2875"/>
        <end position="2885"/>
    </location>
</feature>
<dbReference type="PANTHER" id="PTHR22380:SF1">
    <property type="entry name" value="TESTIS-EXPRESSED PROTEIN 15"/>
    <property type="match status" value="1"/>
</dbReference>
<gene>
    <name evidence="4" type="ORF">EI555_015646</name>
</gene>
<feature type="compositionally biased region" description="Polar residues" evidence="1">
    <location>
        <begin position="1299"/>
        <end position="1308"/>
    </location>
</feature>
<dbReference type="InterPro" id="IPR022188">
    <property type="entry name" value="TASOR_DUF3715"/>
</dbReference>
<evidence type="ECO:0000313" key="4">
    <source>
        <dbReference type="EMBL" id="TKC52995.1"/>
    </source>
</evidence>
<evidence type="ECO:0000259" key="2">
    <source>
        <dbReference type="Pfam" id="PF12509"/>
    </source>
</evidence>
<feature type="compositionally biased region" description="Polar residues" evidence="1">
    <location>
        <begin position="2861"/>
        <end position="2874"/>
    </location>
</feature>